<keyword evidence="5" id="KW-0812">Transmembrane</keyword>
<name>A0A7M7SV74_STRPU</name>
<keyword evidence="1 6" id="KW-0732">Signal</keyword>
<dbReference type="RefSeq" id="XP_030833829.1">
    <property type="nucleotide sequence ID" value="XM_030977969.1"/>
</dbReference>
<organism evidence="9 10">
    <name type="scientific">Strongylocentrotus purpuratus</name>
    <name type="common">Purple sea urchin</name>
    <dbReference type="NCBI Taxonomy" id="7668"/>
    <lineage>
        <taxon>Eukaryota</taxon>
        <taxon>Metazoa</taxon>
        <taxon>Echinodermata</taxon>
        <taxon>Eleutherozoa</taxon>
        <taxon>Echinozoa</taxon>
        <taxon>Echinoidea</taxon>
        <taxon>Euechinoidea</taxon>
        <taxon>Echinacea</taxon>
        <taxon>Camarodonta</taxon>
        <taxon>Echinidea</taxon>
        <taxon>Strongylocentrotidae</taxon>
        <taxon>Strongylocentrotus</taxon>
    </lineage>
</organism>
<dbReference type="Gene3D" id="2.60.40.4100">
    <property type="entry name" value="Zona pellucida, ZP-C domain"/>
    <property type="match status" value="1"/>
</dbReference>
<evidence type="ECO:0000256" key="5">
    <source>
        <dbReference type="SAM" id="Phobius"/>
    </source>
</evidence>
<dbReference type="Proteomes" id="UP000007110">
    <property type="component" value="Unassembled WGS sequence"/>
</dbReference>
<feature type="chain" id="PRO_5029476686" description="ZP domain-containing protein" evidence="6">
    <location>
        <begin position="29"/>
        <end position="723"/>
    </location>
</feature>
<feature type="transmembrane region" description="Helical" evidence="5">
    <location>
        <begin position="674"/>
        <end position="696"/>
    </location>
</feature>
<evidence type="ECO:0000256" key="2">
    <source>
        <dbReference type="ARBA" id="ARBA00023157"/>
    </source>
</evidence>
<keyword evidence="3" id="KW-0325">Glycoprotein</keyword>
<dbReference type="OrthoDB" id="6236007at2759"/>
<evidence type="ECO:0000256" key="4">
    <source>
        <dbReference type="SAM" id="MobiDB-lite"/>
    </source>
</evidence>
<dbReference type="InterPro" id="IPR055356">
    <property type="entry name" value="ZP-N"/>
</dbReference>
<feature type="signal peptide" evidence="6">
    <location>
        <begin position="1"/>
        <end position="28"/>
    </location>
</feature>
<dbReference type="SMART" id="SM00539">
    <property type="entry name" value="NIDO"/>
    <property type="match status" value="1"/>
</dbReference>
<evidence type="ECO:0000256" key="1">
    <source>
        <dbReference type="ARBA" id="ARBA00022729"/>
    </source>
</evidence>
<evidence type="ECO:0000259" key="8">
    <source>
        <dbReference type="PROSITE" id="PS51220"/>
    </source>
</evidence>
<keyword evidence="10" id="KW-1185">Reference proteome</keyword>
<dbReference type="InterPro" id="IPR003886">
    <property type="entry name" value="NIDO_dom"/>
</dbReference>
<dbReference type="PANTHER" id="PTHR14002">
    <property type="entry name" value="ENDOGLIN/TGF-BETA RECEPTOR TYPE III"/>
    <property type="match status" value="1"/>
</dbReference>
<feature type="region of interest" description="Disordered" evidence="4">
    <location>
        <begin position="331"/>
        <end position="351"/>
    </location>
</feature>
<dbReference type="PROSITE" id="PS51034">
    <property type="entry name" value="ZP_2"/>
    <property type="match status" value="1"/>
</dbReference>
<dbReference type="PRINTS" id="PR00023">
    <property type="entry name" value="ZPELLUCIDA"/>
</dbReference>
<dbReference type="InterPro" id="IPR048290">
    <property type="entry name" value="ZP_chr"/>
</dbReference>
<dbReference type="EnsemblMetazoa" id="XM_030977969">
    <property type="protein sequence ID" value="XP_030833829"/>
    <property type="gene ID" value="LOC586294"/>
</dbReference>
<feature type="domain" description="NIDO" evidence="8">
    <location>
        <begin position="114"/>
        <end position="273"/>
    </location>
</feature>
<evidence type="ECO:0000313" key="10">
    <source>
        <dbReference type="Proteomes" id="UP000007110"/>
    </source>
</evidence>
<dbReference type="InParanoid" id="A0A7M7SV74"/>
<proteinExistence type="predicted"/>
<dbReference type="Pfam" id="PF00100">
    <property type="entry name" value="Zona_pellucida"/>
    <property type="match status" value="1"/>
</dbReference>
<keyword evidence="5" id="KW-0472">Membrane</keyword>
<dbReference type="GeneID" id="586294"/>
<dbReference type="Pfam" id="PF06119">
    <property type="entry name" value="NIDO"/>
    <property type="match status" value="1"/>
</dbReference>
<keyword evidence="2" id="KW-1015">Disulfide bond</keyword>
<dbReference type="AlphaFoldDB" id="A0A7M7SV74"/>
<evidence type="ECO:0000259" key="7">
    <source>
        <dbReference type="PROSITE" id="PS51034"/>
    </source>
</evidence>
<feature type="domain" description="ZP" evidence="7">
    <location>
        <begin position="362"/>
        <end position="613"/>
    </location>
</feature>
<dbReference type="SMART" id="SM00241">
    <property type="entry name" value="ZP"/>
    <property type="match status" value="1"/>
</dbReference>
<dbReference type="GO" id="GO:0007160">
    <property type="term" value="P:cell-matrix adhesion"/>
    <property type="evidence" value="ECO:0007669"/>
    <property type="project" value="InterPro"/>
</dbReference>
<dbReference type="KEGG" id="spu:586294"/>
<accession>A0A7M7SV74</accession>
<sequence length="723" mass="79132">MIGERRKNSLCNRLVLMLCLAWVAESGADLYPYGTGNADTALSKQNDFALRVTLDRAFPFGGKYHSTLYIGDNGVISFDEEVSAESDSARHRMIPYYYDVDGDGRIEDPDTIFAFWADVDITGDGGNVYYRVTTSTTTLNQATADVQTYFRSNVDFRAQVVIVVTWDQVSFFDQTGTSDPRNTFQAVLIHDGQESFVLLNYGSITWVVGTRMDGDPNTGLYTYTQLGIAIVGFLMGDGTIVKNFAYEQDTLRSLSADSNVDVNGVYAYKVDGSSVIDPVCKTGPGAVTGLVCGQTTIGDQTEVTVTEIDAPATEVVTEIDAPATEVVTAVLPSDPTTGTDDPIADPTGAARTELPTTGITLTCNDTQMIVEIPKSLLTGGMEGSNVGFNDDTNGQQCVGEEDGPIITLTTNLNACGTVMTEDDETETYTNHVSNRYDDDSGISRQYAVEIPLSCSYNRSQRVGSMKYQLTDYTIDKTLVEEGAYTFSFDIYTDNTYKKVDDTYPISIGLNKDLFFAASVDSLDGTLDLSIQSCRATPDSKYDSDPHFEFIAEGCSIDDDNTKITTLEDHRIGVEMKTIRFIDDEDDWIYIHCNLLVCDDEDDDSVCNNDCALGSSEIMGRKRRDVSSELKTKRFTRGPLRVVRSAQRQGSVLRNDVSENGASTQQEVTNAFNPWIVAMAAMATGFMAMAAMMAVVLRKFSKISAAPAGYKEGSARLLDEQEEI</sequence>
<keyword evidence="5" id="KW-1133">Transmembrane helix</keyword>
<reference evidence="9" key="2">
    <citation type="submission" date="2021-01" db="UniProtKB">
        <authorList>
            <consortium name="EnsemblMetazoa"/>
        </authorList>
    </citation>
    <scope>IDENTIFICATION</scope>
</reference>
<dbReference type="Pfam" id="PF23344">
    <property type="entry name" value="ZP-N"/>
    <property type="match status" value="1"/>
</dbReference>
<dbReference type="Gene3D" id="2.60.40.3210">
    <property type="entry name" value="Zona pellucida, ZP-N domain"/>
    <property type="match status" value="1"/>
</dbReference>
<evidence type="ECO:0000313" key="9">
    <source>
        <dbReference type="EnsemblMetazoa" id="XP_030833829"/>
    </source>
</evidence>
<evidence type="ECO:0000256" key="3">
    <source>
        <dbReference type="ARBA" id="ARBA00023180"/>
    </source>
</evidence>
<protein>
    <recommendedName>
        <fullName evidence="11">ZP domain-containing protein</fullName>
    </recommendedName>
</protein>
<evidence type="ECO:0000256" key="6">
    <source>
        <dbReference type="SAM" id="SignalP"/>
    </source>
</evidence>
<dbReference type="InterPro" id="IPR001507">
    <property type="entry name" value="ZP_dom"/>
</dbReference>
<dbReference type="InterPro" id="IPR042235">
    <property type="entry name" value="ZP-C_dom"/>
</dbReference>
<evidence type="ECO:0008006" key="11">
    <source>
        <dbReference type="Google" id="ProtNLM"/>
    </source>
</evidence>
<dbReference type="PANTHER" id="PTHR14002:SF43">
    <property type="entry name" value="DELTA-LIKE PROTEIN"/>
    <property type="match status" value="1"/>
</dbReference>
<dbReference type="PROSITE" id="PS51220">
    <property type="entry name" value="NIDO"/>
    <property type="match status" value="1"/>
</dbReference>
<dbReference type="InterPro" id="IPR055355">
    <property type="entry name" value="ZP-C"/>
</dbReference>
<reference evidence="10" key="1">
    <citation type="submission" date="2015-02" db="EMBL/GenBank/DDBJ databases">
        <title>Genome sequencing for Strongylocentrotus purpuratus.</title>
        <authorList>
            <person name="Murali S."/>
            <person name="Liu Y."/>
            <person name="Vee V."/>
            <person name="English A."/>
            <person name="Wang M."/>
            <person name="Skinner E."/>
            <person name="Han Y."/>
            <person name="Muzny D.M."/>
            <person name="Worley K.C."/>
            <person name="Gibbs R.A."/>
        </authorList>
    </citation>
    <scope>NUCLEOTIDE SEQUENCE</scope>
</reference>